<evidence type="ECO:0000259" key="7">
    <source>
        <dbReference type="PROSITE" id="PS50922"/>
    </source>
</evidence>
<dbReference type="SMART" id="SM00724">
    <property type="entry name" value="TLC"/>
    <property type="match status" value="1"/>
</dbReference>
<dbReference type="PANTHER" id="PTHR13439:SF0">
    <property type="entry name" value="TOPOISOMERASE I DAMAGE AFFECTED PROTEIN 4"/>
    <property type="match status" value="1"/>
</dbReference>
<dbReference type="EMBL" id="JBEFKJ010000022">
    <property type="protein sequence ID" value="KAL2040296.1"/>
    <property type="molecule type" value="Genomic_DNA"/>
</dbReference>
<dbReference type="PROSITE" id="PS50922">
    <property type="entry name" value="TLC"/>
    <property type="match status" value="1"/>
</dbReference>
<comment type="caution">
    <text evidence="8">The sequence shown here is derived from an EMBL/GenBank/DDBJ whole genome shotgun (WGS) entry which is preliminary data.</text>
</comment>
<feature type="transmembrane region" description="Helical" evidence="6">
    <location>
        <begin position="198"/>
        <end position="218"/>
    </location>
</feature>
<keyword evidence="9" id="KW-1185">Reference proteome</keyword>
<dbReference type="InterPro" id="IPR006634">
    <property type="entry name" value="TLC-dom"/>
</dbReference>
<evidence type="ECO:0000313" key="9">
    <source>
        <dbReference type="Proteomes" id="UP001590950"/>
    </source>
</evidence>
<comment type="subcellular location">
    <subcellularLocation>
        <location evidence="1">Membrane</location>
        <topology evidence="1">Multi-pass membrane protein</topology>
    </subcellularLocation>
</comment>
<feature type="transmembrane region" description="Helical" evidence="6">
    <location>
        <begin position="242"/>
        <end position="262"/>
    </location>
</feature>
<dbReference type="Pfam" id="PF03798">
    <property type="entry name" value="TRAM_LAG1_CLN8"/>
    <property type="match status" value="1"/>
</dbReference>
<dbReference type="InterPro" id="IPR050846">
    <property type="entry name" value="TLCD"/>
</dbReference>
<evidence type="ECO:0000256" key="6">
    <source>
        <dbReference type="SAM" id="Phobius"/>
    </source>
</evidence>
<evidence type="ECO:0000256" key="1">
    <source>
        <dbReference type="ARBA" id="ARBA00004141"/>
    </source>
</evidence>
<name>A0ABR4A5V3_9LECA</name>
<reference evidence="8 9" key="1">
    <citation type="submission" date="2024-09" db="EMBL/GenBank/DDBJ databases">
        <title>Rethinking Asexuality: The Enigmatic Case of Functional Sexual Genes in Lepraria (Stereocaulaceae).</title>
        <authorList>
            <person name="Doellman M."/>
            <person name="Sun Y."/>
            <person name="Barcenas-Pena A."/>
            <person name="Lumbsch H.T."/>
            <person name="Grewe F."/>
        </authorList>
    </citation>
    <scope>NUCLEOTIDE SEQUENCE [LARGE SCALE GENOMIC DNA]</scope>
    <source>
        <strain evidence="8 9">Mercado 3170</strain>
    </source>
</reference>
<dbReference type="PANTHER" id="PTHR13439">
    <property type="entry name" value="CT120 PROTEIN"/>
    <property type="match status" value="1"/>
</dbReference>
<dbReference type="Proteomes" id="UP001590950">
    <property type="component" value="Unassembled WGS sequence"/>
</dbReference>
<feature type="transmembrane region" description="Helical" evidence="6">
    <location>
        <begin position="165"/>
        <end position="186"/>
    </location>
</feature>
<evidence type="ECO:0000256" key="4">
    <source>
        <dbReference type="ARBA" id="ARBA00023136"/>
    </source>
</evidence>
<evidence type="ECO:0000256" key="5">
    <source>
        <dbReference type="PROSITE-ProRule" id="PRU00205"/>
    </source>
</evidence>
<keyword evidence="2 5" id="KW-0812">Transmembrane</keyword>
<protein>
    <recommendedName>
        <fullName evidence="7">TLC domain-containing protein</fullName>
    </recommendedName>
</protein>
<proteinExistence type="predicted"/>
<gene>
    <name evidence="8" type="ORF">N7G274_007199</name>
</gene>
<feature type="transmembrane region" description="Helical" evidence="6">
    <location>
        <begin position="108"/>
        <end position="128"/>
    </location>
</feature>
<keyword evidence="3 6" id="KW-1133">Transmembrane helix</keyword>
<sequence length="285" mass="32084">MRDPLPAPDFAIQSTQLLARALSLRTLPFHAHEILPSFGLYTFLNNFVAPRVSSRFFPETYFGLSEKGKKNWDVHIVSLLQSCFINTAALLVIWLDRERWSMGPIERVWGYTGATGMVQAFSTGYFLWDVVISATNLDLHGPGALAHAVSALAVSLLGFRPFCNYYGLNFVLYELSTPFLNIHWFMDKLKMTGSRAQLINGIALILSFGCSRLLWGTYQSVRMYQDMWAAFETPGGLPVPPWLAIAYMLSNTTLSCLNFYCFGKMVHALRKRFDKPKAGNEKGSP</sequence>
<evidence type="ECO:0000256" key="2">
    <source>
        <dbReference type="ARBA" id="ARBA00022692"/>
    </source>
</evidence>
<keyword evidence="4 5" id="KW-0472">Membrane</keyword>
<accession>A0ABR4A5V3</accession>
<organism evidence="8 9">
    <name type="scientific">Stereocaulon virgatum</name>
    <dbReference type="NCBI Taxonomy" id="373712"/>
    <lineage>
        <taxon>Eukaryota</taxon>
        <taxon>Fungi</taxon>
        <taxon>Dikarya</taxon>
        <taxon>Ascomycota</taxon>
        <taxon>Pezizomycotina</taxon>
        <taxon>Lecanoromycetes</taxon>
        <taxon>OSLEUM clade</taxon>
        <taxon>Lecanoromycetidae</taxon>
        <taxon>Lecanorales</taxon>
        <taxon>Lecanorineae</taxon>
        <taxon>Stereocaulaceae</taxon>
        <taxon>Stereocaulon</taxon>
    </lineage>
</organism>
<feature type="domain" description="TLC" evidence="7">
    <location>
        <begin position="67"/>
        <end position="274"/>
    </location>
</feature>
<evidence type="ECO:0000313" key="8">
    <source>
        <dbReference type="EMBL" id="KAL2040296.1"/>
    </source>
</evidence>
<evidence type="ECO:0000256" key="3">
    <source>
        <dbReference type="ARBA" id="ARBA00022989"/>
    </source>
</evidence>
<feature type="transmembrane region" description="Helical" evidence="6">
    <location>
        <begin position="74"/>
        <end position="96"/>
    </location>
</feature>